<dbReference type="HOGENOM" id="CLU_104224_0_0_12"/>
<dbReference type="EMBL" id="CP001843">
    <property type="protein sequence ID" value="AEF83619.1"/>
    <property type="molecule type" value="Genomic_DNA"/>
</dbReference>
<protein>
    <submittedName>
        <fullName evidence="1">Uncharacterized protein</fullName>
    </submittedName>
</protein>
<dbReference type="STRING" id="545694.TREPR_0459"/>
<name>F5YM47_TREPZ</name>
<organism evidence="1 2">
    <name type="scientific">Treponema primitia (strain ATCC BAA-887 / DSM 12427 / ZAS-2)</name>
    <dbReference type="NCBI Taxonomy" id="545694"/>
    <lineage>
        <taxon>Bacteria</taxon>
        <taxon>Pseudomonadati</taxon>
        <taxon>Spirochaetota</taxon>
        <taxon>Spirochaetia</taxon>
        <taxon>Spirochaetales</taxon>
        <taxon>Treponemataceae</taxon>
        <taxon>Treponema</taxon>
    </lineage>
</organism>
<accession>F5YM47</accession>
<keyword evidence="2" id="KW-1185">Reference proteome</keyword>
<proteinExistence type="predicted"/>
<gene>
    <name evidence="1" type="ordered locus">TREPR_0459</name>
</gene>
<dbReference type="AlphaFoldDB" id="F5YM47"/>
<reference evidence="2" key="1">
    <citation type="submission" date="2009-12" db="EMBL/GenBank/DDBJ databases">
        <title>Complete sequence of Treponema primitia strain ZAS-2.</title>
        <authorList>
            <person name="Tetu S.G."/>
            <person name="Matson E."/>
            <person name="Ren Q."/>
            <person name="Seshadri R."/>
            <person name="Elbourne L."/>
            <person name="Hassan K.A."/>
            <person name="Durkin A."/>
            <person name="Radune D."/>
            <person name="Mohamoud Y."/>
            <person name="Shay R."/>
            <person name="Jin S."/>
            <person name="Zhang X."/>
            <person name="Lucey K."/>
            <person name="Ballor N.R."/>
            <person name="Ottesen E."/>
            <person name="Rosenthal R."/>
            <person name="Allen A."/>
            <person name="Leadbetter J.R."/>
            <person name="Paulsen I.T."/>
        </authorList>
    </citation>
    <scope>NUCLEOTIDE SEQUENCE [LARGE SCALE GENOMIC DNA]</scope>
    <source>
        <strain evidence="2">ATCC BAA-887 / DSM 12427 / ZAS-2</strain>
    </source>
</reference>
<dbReference type="OrthoDB" id="370144at2"/>
<dbReference type="KEGG" id="tpi:TREPR_0459"/>
<evidence type="ECO:0000313" key="1">
    <source>
        <dbReference type="EMBL" id="AEF83619.1"/>
    </source>
</evidence>
<dbReference type="eggNOG" id="ENOG50343I0">
    <property type="taxonomic scope" value="Bacteria"/>
</dbReference>
<dbReference type="Proteomes" id="UP000009223">
    <property type="component" value="Chromosome"/>
</dbReference>
<reference evidence="1 2" key="2">
    <citation type="journal article" date="2011" name="ISME J.">
        <title>RNA-seq reveals cooperative metabolic interactions between two termite-gut spirochete species in co-culture.</title>
        <authorList>
            <person name="Rosenthal A.Z."/>
            <person name="Matson E.G."/>
            <person name="Eldar A."/>
            <person name="Leadbetter J.R."/>
        </authorList>
    </citation>
    <scope>NUCLEOTIDE SEQUENCE [LARGE SCALE GENOMIC DNA]</scope>
    <source>
        <strain evidence="2">ATCC BAA-887 / DSM 12427 / ZAS-2</strain>
    </source>
</reference>
<sequence>MLRFCALGLLLFSIPLFVLPAQEVLRGQVWVELEPMPGQFIEDPAPPDAEALRRRALEEASLFFSAMVYGWAFHYDIGEQARNIPEQLELEPQGVIPWGDPGLFATDTEVRDNRLYMWADFRPSAAQRRRLSTWTSGMYRSAQAVGHGPLGGPVLLADWVTIKQAALEDAARAAIRTMLRGSERQRPKAAEGFISLAEFPVFWRDAGQWAASGRFRVKVEEVIPFAAY</sequence>
<evidence type="ECO:0000313" key="2">
    <source>
        <dbReference type="Proteomes" id="UP000009223"/>
    </source>
</evidence>
<dbReference type="RefSeq" id="WP_015709556.1">
    <property type="nucleotide sequence ID" value="NC_015578.1"/>
</dbReference>